<keyword evidence="1" id="KW-0472">Membrane</keyword>
<feature type="transmembrane region" description="Helical" evidence="1">
    <location>
        <begin position="71"/>
        <end position="92"/>
    </location>
</feature>
<protein>
    <submittedName>
        <fullName evidence="2">Amino acid permease</fullName>
    </submittedName>
</protein>
<organism evidence="2 3">
    <name type="scientific">Rhizobium aethiopicum</name>
    <dbReference type="NCBI Taxonomy" id="1138170"/>
    <lineage>
        <taxon>Bacteria</taxon>
        <taxon>Pseudomonadati</taxon>
        <taxon>Pseudomonadota</taxon>
        <taxon>Alphaproteobacteria</taxon>
        <taxon>Hyphomicrobiales</taxon>
        <taxon>Rhizobiaceae</taxon>
        <taxon>Rhizobium/Agrobacterium group</taxon>
        <taxon>Rhizobium</taxon>
    </lineage>
</organism>
<accession>A0A7W6QDZ8</accession>
<dbReference type="AlphaFoldDB" id="A0A7W6QDZ8"/>
<keyword evidence="1" id="KW-1133">Transmembrane helix</keyword>
<dbReference type="Proteomes" id="UP000524492">
    <property type="component" value="Unassembled WGS sequence"/>
</dbReference>
<dbReference type="RefSeq" id="WP_184460211.1">
    <property type="nucleotide sequence ID" value="NZ_JACIFV010000039.1"/>
</dbReference>
<evidence type="ECO:0000313" key="3">
    <source>
        <dbReference type="Proteomes" id="UP000524492"/>
    </source>
</evidence>
<reference evidence="2 3" key="1">
    <citation type="submission" date="2020-08" db="EMBL/GenBank/DDBJ databases">
        <title>Genomic Encyclopedia of Type Strains, Phase IV (KMG-V): Genome sequencing to study the core and pangenomes of soil and plant-associated prokaryotes.</title>
        <authorList>
            <person name="Whitman W."/>
        </authorList>
    </citation>
    <scope>NUCLEOTIDE SEQUENCE [LARGE SCALE GENOMIC DNA]</scope>
    <source>
        <strain evidence="2 3">SEMIA 4074</strain>
    </source>
</reference>
<sequence>MRFLAVIITGLAVLAPAAHLLSLPNKIGMGKADYFVAQRAYAGWWIVGLMLPLAFLANIGNAAALKADGPAMTLSIAAAVLIVVNLVIFMIFTRPANAATKNWTVQPEHWEGLRRQWEYSHAANAAVTFLAFCCATLASIR</sequence>
<gene>
    <name evidence="2" type="ORF">GGD53_006016</name>
</gene>
<feature type="transmembrane region" description="Helical" evidence="1">
    <location>
        <begin position="44"/>
        <end position="64"/>
    </location>
</feature>
<evidence type="ECO:0000313" key="2">
    <source>
        <dbReference type="EMBL" id="MBB4195815.1"/>
    </source>
</evidence>
<dbReference type="EMBL" id="JACIFV010000039">
    <property type="protein sequence ID" value="MBB4195815.1"/>
    <property type="molecule type" value="Genomic_DNA"/>
</dbReference>
<keyword evidence="1" id="KW-0812">Transmembrane</keyword>
<proteinExistence type="predicted"/>
<keyword evidence="3" id="KW-1185">Reference proteome</keyword>
<comment type="caution">
    <text evidence="2">The sequence shown here is derived from an EMBL/GenBank/DDBJ whole genome shotgun (WGS) entry which is preliminary data.</text>
</comment>
<evidence type="ECO:0000256" key="1">
    <source>
        <dbReference type="SAM" id="Phobius"/>
    </source>
</evidence>
<name>A0A7W6QDZ8_9HYPH</name>